<sequence>MTDERREKTMETTKIMQNFIPSRELKRVAAYCRVSTGSDEQLKSLKAQREHYQHYISNHPGWELAGIYYDEGISGTKKNKRPELLHLLRDCAAHQIDLVITKSISRLARNAADCLDIVRQLKDLNIPIIFERENLNTSNMDDEFILTVLSSMAESESKSIAANNRWSIQTRMANGYFKVSTPPYGYDRNFEIIPSQAKVVKQIFTDFLNGQSSLTIAKNLTVPAPSVGKWSDSTIRTMLRNESYTGNLRLQKTYTDDAFNRHINYDEETMTWYQGHHEPIISFDEFERTRALLTQRAKQRNTKTRSQKYRQKYLFSGKLNCHCGGTFKRQKKAKRVTWTCQTHIKEKKSCPVKPVDERQIEVAFVTMINKLIFSRTKLLQPYLQSLRNQPANHKYKRIKELESAILSNTEKRDTLMTMLSQDLIEPKEMMTKTTKLIDQSNQYRQELSKLRSTIGKNDSLIIATRELLNYVDSHPIQTEFNPRLFEEAVEKITIEDNSHLVFHLFCGLNLPERI</sequence>
<dbReference type="Pfam" id="PF07508">
    <property type="entry name" value="Recombinase"/>
    <property type="match status" value="1"/>
</dbReference>
<dbReference type="PANTHER" id="PTHR30461">
    <property type="entry name" value="DNA-INVERTASE FROM LAMBDOID PROPHAGE"/>
    <property type="match status" value="1"/>
</dbReference>
<evidence type="ECO:0000313" key="6">
    <source>
        <dbReference type="Proteomes" id="UP000192638"/>
    </source>
</evidence>
<dbReference type="CDD" id="cd00338">
    <property type="entry name" value="Ser_Recombinase"/>
    <property type="match status" value="1"/>
</dbReference>
<proteinExistence type="predicted"/>
<dbReference type="GO" id="GO:0000150">
    <property type="term" value="F:DNA strand exchange activity"/>
    <property type="evidence" value="ECO:0007669"/>
    <property type="project" value="InterPro"/>
</dbReference>
<dbReference type="InterPro" id="IPR025827">
    <property type="entry name" value="Zn_ribbon_recom_dom"/>
</dbReference>
<evidence type="ECO:0000259" key="4">
    <source>
        <dbReference type="PROSITE" id="PS51737"/>
    </source>
</evidence>
<dbReference type="InterPro" id="IPR050639">
    <property type="entry name" value="SSR_resolvase"/>
</dbReference>
<evidence type="ECO:0000313" key="5">
    <source>
        <dbReference type="EMBL" id="OQQ83032.1"/>
    </source>
</evidence>
<reference evidence="5 6" key="1">
    <citation type="submission" date="2017-03" db="EMBL/GenBank/DDBJ databases">
        <title>Phylogenomics and comparative genomics of Lactobacillus salivarius, a mammalian gut commensal.</title>
        <authorList>
            <person name="Harris H.M."/>
        </authorList>
    </citation>
    <scope>NUCLEOTIDE SEQUENCE [LARGE SCALE GENOMIC DNA]</scope>
    <source>
        <strain evidence="5 6">LMG 14477</strain>
    </source>
</reference>
<dbReference type="InterPro" id="IPR011109">
    <property type="entry name" value="DNA_bind_recombinase_dom"/>
</dbReference>
<dbReference type="SMART" id="SM00857">
    <property type="entry name" value="Resolvase"/>
    <property type="match status" value="1"/>
</dbReference>
<dbReference type="PROSITE" id="PS51736">
    <property type="entry name" value="RECOMBINASES_3"/>
    <property type="match status" value="1"/>
</dbReference>
<dbReference type="Gene3D" id="3.90.1750.20">
    <property type="entry name" value="Putative Large Serine Recombinase, Chain B, Domain 2"/>
    <property type="match status" value="1"/>
</dbReference>
<dbReference type="InterPro" id="IPR006119">
    <property type="entry name" value="Resolv_N"/>
</dbReference>
<comment type="caution">
    <text evidence="5">The sequence shown here is derived from an EMBL/GenBank/DDBJ whole genome shotgun (WGS) entry which is preliminary data.</text>
</comment>
<protein>
    <recommendedName>
        <fullName evidence="7">Recombinase family protein</fullName>
    </recommendedName>
</protein>
<dbReference type="AlphaFoldDB" id="A0A1V9QYZ1"/>
<evidence type="ECO:0000256" key="1">
    <source>
        <dbReference type="ARBA" id="ARBA00023125"/>
    </source>
</evidence>
<dbReference type="Pfam" id="PF13408">
    <property type="entry name" value="Zn_ribbon_recom"/>
    <property type="match status" value="1"/>
</dbReference>
<dbReference type="PANTHER" id="PTHR30461:SF2">
    <property type="entry name" value="SERINE RECOMBINASE PINE-RELATED"/>
    <property type="match status" value="1"/>
</dbReference>
<dbReference type="GO" id="GO:0003677">
    <property type="term" value="F:DNA binding"/>
    <property type="evidence" value="ECO:0007669"/>
    <property type="project" value="UniProtKB-KW"/>
</dbReference>
<dbReference type="EMBL" id="NBEB01000061">
    <property type="protein sequence ID" value="OQQ83032.1"/>
    <property type="molecule type" value="Genomic_DNA"/>
</dbReference>
<accession>A0A1V9QYZ1</accession>
<dbReference type="Gene3D" id="3.40.50.1390">
    <property type="entry name" value="Resolvase, N-terminal catalytic domain"/>
    <property type="match status" value="1"/>
</dbReference>
<dbReference type="SUPFAM" id="SSF53041">
    <property type="entry name" value="Resolvase-like"/>
    <property type="match status" value="1"/>
</dbReference>
<dbReference type="Pfam" id="PF00239">
    <property type="entry name" value="Resolvase"/>
    <property type="match status" value="1"/>
</dbReference>
<evidence type="ECO:0000256" key="2">
    <source>
        <dbReference type="ARBA" id="ARBA00023172"/>
    </source>
</evidence>
<evidence type="ECO:0008006" key="7">
    <source>
        <dbReference type="Google" id="ProtNLM"/>
    </source>
</evidence>
<keyword evidence="1" id="KW-0238">DNA-binding</keyword>
<dbReference type="InterPro" id="IPR038109">
    <property type="entry name" value="DNA_bind_recomb_sf"/>
</dbReference>
<keyword evidence="2" id="KW-0233">DNA recombination</keyword>
<gene>
    <name evidence="5" type="ORF">B6U60_06715</name>
</gene>
<name>A0A1V9QYZ1_9LACO</name>
<feature type="domain" description="Resolvase/invertase-type recombinase catalytic" evidence="3">
    <location>
        <begin position="27"/>
        <end position="175"/>
    </location>
</feature>
<organism evidence="5 6">
    <name type="scientific">Ligilactobacillus salivarius</name>
    <dbReference type="NCBI Taxonomy" id="1624"/>
    <lineage>
        <taxon>Bacteria</taxon>
        <taxon>Bacillati</taxon>
        <taxon>Bacillota</taxon>
        <taxon>Bacilli</taxon>
        <taxon>Lactobacillales</taxon>
        <taxon>Lactobacillaceae</taxon>
        <taxon>Ligilactobacillus</taxon>
    </lineage>
</organism>
<dbReference type="InterPro" id="IPR036162">
    <property type="entry name" value="Resolvase-like_N_sf"/>
</dbReference>
<feature type="domain" description="Recombinase" evidence="4">
    <location>
        <begin position="173"/>
        <end position="299"/>
    </location>
</feature>
<dbReference type="Proteomes" id="UP000192638">
    <property type="component" value="Unassembled WGS sequence"/>
</dbReference>
<evidence type="ECO:0000259" key="3">
    <source>
        <dbReference type="PROSITE" id="PS51736"/>
    </source>
</evidence>
<dbReference type="PROSITE" id="PS51737">
    <property type="entry name" value="RECOMBINASE_DNA_BIND"/>
    <property type="match status" value="1"/>
</dbReference>